<dbReference type="SUPFAM" id="SSF49854">
    <property type="entry name" value="Spermadhesin, CUB domain"/>
    <property type="match status" value="1"/>
</dbReference>
<dbReference type="SMART" id="SM00042">
    <property type="entry name" value="CUB"/>
    <property type="match status" value="1"/>
</dbReference>
<keyword evidence="5" id="KW-1185">Reference proteome</keyword>
<dbReference type="Pfam" id="PF00431">
    <property type="entry name" value="CUB"/>
    <property type="match status" value="1"/>
</dbReference>
<dbReference type="GO" id="GO:0005615">
    <property type="term" value="C:extracellular space"/>
    <property type="evidence" value="ECO:0007669"/>
    <property type="project" value="TreeGrafter"/>
</dbReference>
<comment type="caution">
    <text evidence="4">The sequence shown here is derived from an EMBL/GenBank/DDBJ whole genome shotgun (WGS) entry which is preliminary data.</text>
</comment>
<evidence type="ECO:0000313" key="4">
    <source>
        <dbReference type="EMBL" id="KAK2190740.1"/>
    </source>
</evidence>
<dbReference type="InterPro" id="IPR000859">
    <property type="entry name" value="CUB_dom"/>
</dbReference>
<dbReference type="EMBL" id="JAODUO010000070">
    <property type="protein sequence ID" value="KAK2190740.1"/>
    <property type="molecule type" value="Genomic_DNA"/>
</dbReference>
<dbReference type="Gene3D" id="2.60.120.740">
    <property type="match status" value="1"/>
</dbReference>
<dbReference type="Gene3D" id="2.60.120.290">
    <property type="entry name" value="Spermadhesin, CUB domain"/>
    <property type="match status" value="1"/>
</dbReference>
<dbReference type="Proteomes" id="UP001209878">
    <property type="component" value="Unassembled WGS sequence"/>
</dbReference>
<evidence type="ECO:0000256" key="2">
    <source>
        <dbReference type="PROSITE-ProRule" id="PRU00059"/>
    </source>
</evidence>
<evidence type="ECO:0000256" key="1">
    <source>
        <dbReference type="ARBA" id="ARBA00023157"/>
    </source>
</evidence>
<accession>A0AAD9P9V3</accession>
<organism evidence="4 5">
    <name type="scientific">Ridgeia piscesae</name>
    <name type="common">Tubeworm</name>
    <dbReference type="NCBI Taxonomy" id="27915"/>
    <lineage>
        <taxon>Eukaryota</taxon>
        <taxon>Metazoa</taxon>
        <taxon>Spiralia</taxon>
        <taxon>Lophotrochozoa</taxon>
        <taxon>Annelida</taxon>
        <taxon>Polychaeta</taxon>
        <taxon>Sedentaria</taxon>
        <taxon>Canalipalpata</taxon>
        <taxon>Sabellida</taxon>
        <taxon>Siboglinidae</taxon>
        <taxon>Ridgeia</taxon>
    </lineage>
</organism>
<sequence>MGQGIPRVTFSCQPGHMLYLHRAFHGIALPASRTPAQTCRSPPGQPATNCSFCPGDCVDESMNLVYDWSTCMGNRSCARTVMQSYIPACPGADKVSDYLQVDYKCLPRAKMINVCNTVQKQMSEGFLMSPNYPGHYPPNKDCLCTLRTNRYKSRLVLSFYDLLLETKGSHCRADWLMLRQNGEKHRHCGAILTGTKTIVSEGNAIGLQFHSDGNDTATQTFQYFTRRLKGFWVHFKAESEDMIQVNCRSLTSADTEVQEIMTDDSNYYRDLGRVPTTPSLHPTLPTTPTDETVTLEGATPPGKGNAGGEYQVEEILVRGNGTKMKTGAENQSGTQPSTNDTPACSISALLLMAVSLYLFS</sequence>
<dbReference type="InterPro" id="IPR043159">
    <property type="entry name" value="Lectin_gal-bd_sf"/>
</dbReference>
<feature type="disulfide bond" evidence="2">
    <location>
        <begin position="115"/>
        <end position="142"/>
    </location>
</feature>
<evidence type="ECO:0000313" key="5">
    <source>
        <dbReference type="Proteomes" id="UP001209878"/>
    </source>
</evidence>
<reference evidence="4" key="1">
    <citation type="journal article" date="2023" name="Mol. Biol. Evol.">
        <title>Third-Generation Sequencing Reveals the Adaptive Role of the Epigenome in Three Deep-Sea Polychaetes.</title>
        <authorList>
            <person name="Perez M."/>
            <person name="Aroh O."/>
            <person name="Sun Y."/>
            <person name="Lan Y."/>
            <person name="Juniper S.K."/>
            <person name="Young C.R."/>
            <person name="Angers B."/>
            <person name="Qian P.Y."/>
        </authorList>
    </citation>
    <scope>NUCLEOTIDE SEQUENCE</scope>
    <source>
        <strain evidence="4">R07B-5</strain>
    </source>
</reference>
<dbReference type="CDD" id="cd22823">
    <property type="entry name" value="Gal_Rha_Lectin"/>
    <property type="match status" value="1"/>
</dbReference>
<evidence type="ECO:0000259" key="3">
    <source>
        <dbReference type="PROSITE" id="PS01180"/>
    </source>
</evidence>
<dbReference type="PANTHER" id="PTHR24255:SF31">
    <property type="entry name" value="CUBILIN-LIKE PROTEIN"/>
    <property type="match status" value="1"/>
</dbReference>
<dbReference type="AlphaFoldDB" id="A0AAD9P9V3"/>
<name>A0AAD9P9V3_RIDPI</name>
<feature type="domain" description="CUB" evidence="3">
    <location>
        <begin position="115"/>
        <end position="238"/>
    </location>
</feature>
<keyword evidence="1 2" id="KW-1015">Disulfide bond</keyword>
<protein>
    <recommendedName>
        <fullName evidence="3">CUB domain-containing protein</fullName>
    </recommendedName>
</protein>
<gene>
    <name evidence="4" type="ORF">NP493_71g03043</name>
</gene>
<proteinExistence type="predicted"/>
<dbReference type="InterPro" id="IPR035914">
    <property type="entry name" value="Sperma_CUB_dom_sf"/>
</dbReference>
<dbReference type="CDD" id="cd00041">
    <property type="entry name" value="CUB"/>
    <property type="match status" value="1"/>
</dbReference>
<dbReference type="GO" id="GO:0004252">
    <property type="term" value="F:serine-type endopeptidase activity"/>
    <property type="evidence" value="ECO:0007669"/>
    <property type="project" value="TreeGrafter"/>
</dbReference>
<dbReference type="PROSITE" id="PS01180">
    <property type="entry name" value="CUB"/>
    <property type="match status" value="1"/>
</dbReference>
<dbReference type="PANTHER" id="PTHR24255">
    <property type="entry name" value="COMPLEMENT COMPONENT 1, S SUBCOMPONENT-RELATED"/>
    <property type="match status" value="1"/>
</dbReference>
<feature type="disulfide bond" evidence="2">
    <location>
        <begin position="171"/>
        <end position="188"/>
    </location>
</feature>